<dbReference type="Proteomes" id="UP000176303">
    <property type="component" value="Unassembled WGS sequence"/>
</dbReference>
<proteinExistence type="predicted"/>
<name>A0A1F7U2K0_9BACT</name>
<protein>
    <submittedName>
        <fullName evidence="1">Uncharacterized protein</fullName>
    </submittedName>
</protein>
<comment type="caution">
    <text evidence="1">The sequence shown here is derived from an EMBL/GenBank/DDBJ whole genome shotgun (WGS) entry which is preliminary data.</text>
</comment>
<accession>A0A1F7U2K0</accession>
<organism evidence="1 2">
    <name type="scientific">Candidatus Uhrbacteria bacterium RIFCSPHIGHO2_02_FULL_57_19</name>
    <dbReference type="NCBI Taxonomy" id="1802391"/>
    <lineage>
        <taxon>Bacteria</taxon>
        <taxon>Candidatus Uhriibacteriota</taxon>
    </lineage>
</organism>
<evidence type="ECO:0000313" key="1">
    <source>
        <dbReference type="EMBL" id="OGL72510.1"/>
    </source>
</evidence>
<evidence type="ECO:0000313" key="2">
    <source>
        <dbReference type="Proteomes" id="UP000176303"/>
    </source>
</evidence>
<dbReference type="EMBL" id="MGDZ01000062">
    <property type="protein sequence ID" value="OGL72510.1"/>
    <property type="molecule type" value="Genomic_DNA"/>
</dbReference>
<reference evidence="1 2" key="1">
    <citation type="journal article" date="2016" name="Nat. Commun.">
        <title>Thousands of microbial genomes shed light on interconnected biogeochemical processes in an aquifer system.</title>
        <authorList>
            <person name="Anantharaman K."/>
            <person name="Brown C.T."/>
            <person name="Hug L.A."/>
            <person name="Sharon I."/>
            <person name="Castelle C.J."/>
            <person name="Probst A.J."/>
            <person name="Thomas B.C."/>
            <person name="Singh A."/>
            <person name="Wilkins M.J."/>
            <person name="Karaoz U."/>
            <person name="Brodie E.L."/>
            <person name="Williams K.H."/>
            <person name="Hubbard S.S."/>
            <person name="Banfield J.F."/>
        </authorList>
    </citation>
    <scope>NUCLEOTIDE SEQUENCE [LARGE SCALE GENOMIC DNA]</scope>
</reference>
<sequence>MDLPCFIDGTFICSIAPPLRPQISNDDCTGFPADTLVVPEDTTRFIVEDQRFQCEAAKVGCTDAGLPKQAVCTLPDGADIDDDPDACQTSSCDCLVDSSLACRVSSGETVCRYPLPYREPFSSNTSISYEPVIVQNAPRTYERSICTLDAVGCEEWSTSGSEGGTAYFKAPDERICEYRENVSVDGVEFDGWFREGTDDACDPNFVVSGVFNGIRRNGDPEYQGWAGSCPGNFAGCTEFRDPTDKNAALYPEGKPYYALKNAKLDITSCKNDVSQKTGCVLFNDTSNAFLTANATVTNLASSEQNEGLVPAVSCPGGNCAQCLYETVLIGDAGEYREYRFSDQICGASSECQDGLGPRCVNPNNRSIPGERFGFIPFNHPDNRYIDEFGREQSSIGALYSSASTFGNDANAVIKVKQDRVCGEWLACRSRTPVFDPQTSAFKEVCNLIGVCDAVSGTGESIQCTHWITDREQQVLTEEIYRNRDVSYAGLEYAGYSIPNQYPADSLEQVGVGQYCNQTFNADGSRKACEDPGDCAEGDRCEAQFRLVLVIGICTADNGEGCSSSGQEGTCYSGKCVVSIRGNTDSDSLGQPVPLQISGVNRNDTIASCRAYPEQNSPFPASVSGPGGTKPVLVSDWRGDPPTPESVVNGFQKAKLCEKDQDCECSYVKANYASGDRFFNPSSNPFEGLCQGGTKDGTICATNNDCKGEEETDIGTCQRLDRKDSVFGLPGYCLERDLATPLNGQQFDVGDLPSRACNTWLPVDRLAGSADIYNNFASAGFNPGGNVYACAVPEVYKVAGLYGDPNHKQTSTRNIEGKEYTVTNGCWEYDGDQTDLTLVHGDSEEDLEIYGAGLSEEEAAACLLGNPIACVGGDDSPDDKHPSKYYCTKDDGFMILARRTQDCGVGDEDVKFVCVPKNSVHMALPDRPACKPSDAGGALSDAFKESGTRLRGSYLTTLQEENPSIWIVAGGDGRLSADTDLLSGPFSDRGNVFDVFVDCQTLDAEVPNDGSSSGENLRNTGPIYFGCQDVLQVAKAGENPKAVTGNIGNGRVAPPASGIITTDPLIPTIEYNWHAPPPPYGIANTNDIFRVTDSIDAPIQLPYCPGSIATLPKAAADPGADTPSCVQPTTTTRVKCAGTGGSCDPANYQDCIEKVIDDNLCGENTIPIIGWCNIEGFRNGGGLCATGAFSDDECPYRCIPLNSFHNDEDFGDIRQSCDEEFEQIASEREGKKYIRINPNEVIVDNDTRLSNSRFNDCVVETPADTEAFYGFPDHFSARPYIDIRVSKDRDDLENEQCDSIGNCRDYGADEPVSPRGLLTRMQERLGQLFTKVYDAFRYVPRSGNTAGDYVEQDPSDLVYSDRAAELGTGGPTLAAVGGCFDGSRCIEGARDNLTVNGQSAGDVVGGGQLGVELKFYAYADNNQMPIRQIVVDWGDGTVDGPFPGSYKNHRGFRRAAAGHESLCDNSNFGTSQDACDDSSPFVYAYTYTCNSDASGNGVCPADASACSLADGNRDGVLDCVYTPRVQVKDNWGFCNGVCNLDAADESCYDNSDRAAGGIGVNECFSDFVTAANNGITPWTAYSGRIVVSP</sequence>
<gene>
    <name evidence="1" type="ORF">A3D72_03385</name>
</gene>